<protein>
    <submittedName>
        <fullName evidence="2">Type II toxin-antitoxin system death-on-curing family toxin</fullName>
    </submittedName>
</protein>
<evidence type="ECO:0000313" key="3">
    <source>
        <dbReference type="Proteomes" id="UP000823918"/>
    </source>
</evidence>
<sequence length="145" mass="16628">MQGIIYITIDRAKIIHQKTIQYSGGGTLEHFDLGRLESVLQNIQNDDYYPTFSDKMTHLFYCVCEFHCFADGNKRLAITLCAQFLLYNGYGAIAKDFFTMMENISYHVAAGKINKDLLCKIMEAIMNGTYNTDEELKLEIYHAIS</sequence>
<reference evidence="2" key="1">
    <citation type="journal article" date="2021" name="PeerJ">
        <title>Extensive microbial diversity within the chicken gut microbiome revealed by metagenomics and culture.</title>
        <authorList>
            <person name="Gilroy R."/>
            <person name="Ravi A."/>
            <person name="Getino M."/>
            <person name="Pursley I."/>
            <person name="Horton D.L."/>
            <person name="Alikhan N.F."/>
            <person name="Baker D."/>
            <person name="Gharbi K."/>
            <person name="Hall N."/>
            <person name="Watson M."/>
            <person name="Adriaenssens E.M."/>
            <person name="Foster-Nyarko E."/>
            <person name="Jarju S."/>
            <person name="Secka A."/>
            <person name="Antonio M."/>
            <person name="Oren A."/>
            <person name="Chaudhuri R.R."/>
            <person name="La Ragione R."/>
            <person name="Hildebrand F."/>
            <person name="Pallen M.J."/>
        </authorList>
    </citation>
    <scope>NUCLEOTIDE SEQUENCE</scope>
    <source>
        <strain evidence="2">5933</strain>
    </source>
</reference>
<proteinExistence type="predicted"/>
<accession>A0A9D2Q2S5</accession>
<evidence type="ECO:0000259" key="1">
    <source>
        <dbReference type="PROSITE" id="PS51459"/>
    </source>
</evidence>
<dbReference type="Proteomes" id="UP000823918">
    <property type="component" value="Unassembled WGS sequence"/>
</dbReference>
<dbReference type="PANTHER" id="PTHR39426">
    <property type="entry name" value="HOMOLOGY TO DEATH-ON-CURING PROTEIN OF PHAGE P1"/>
    <property type="match status" value="1"/>
</dbReference>
<name>A0A9D2Q2S5_9FIRM</name>
<dbReference type="SUPFAM" id="SSF140931">
    <property type="entry name" value="Fic-like"/>
    <property type="match status" value="1"/>
</dbReference>
<reference evidence="2" key="2">
    <citation type="submission" date="2021-04" db="EMBL/GenBank/DDBJ databases">
        <authorList>
            <person name="Gilroy R."/>
        </authorList>
    </citation>
    <scope>NUCLEOTIDE SEQUENCE</scope>
    <source>
        <strain evidence="2">5933</strain>
    </source>
</reference>
<dbReference type="InterPro" id="IPR053737">
    <property type="entry name" value="Type_II_TA_Toxin"/>
</dbReference>
<dbReference type="InterPro" id="IPR006440">
    <property type="entry name" value="Doc"/>
</dbReference>
<dbReference type="PROSITE" id="PS51459">
    <property type="entry name" value="FIDO"/>
    <property type="match status" value="1"/>
</dbReference>
<gene>
    <name evidence="2" type="ORF">H9698_03205</name>
</gene>
<feature type="domain" description="Fido" evidence="1">
    <location>
        <begin position="7"/>
        <end position="127"/>
    </location>
</feature>
<organism evidence="2 3">
    <name type="scientific">Candidatus Ruthenibacterium merdavium</name>
    <dbReference type="NCBI Taxonomy" id="2838752"/>
    <lineage>
        <taxon>Bacteria</taxon>
        <taxon>Bacillati</taxon>
        <taxon>Bacillota</taxon>
        <taxon>Clostridia</taxon>
        <taxon>Eubacteriales</taxon>
        <taxon>Oscillospiraceae</taxon>
        <taxon>Ruthenibacterium</taxon>
    </lineage>
</organism>
<dbReference type="AlphaFoldDB" id="A0A9D2Q2S5"/>
<dbReference type="Pfam" id="PF02661">
    <property type="entry name" value="Fic"/>
    <property type="match status" value="1"/>
</dbReference>
<dbReference type="InterPro" id="IPR003812">
    <property type="entry name" value="Fido"/>
</dbReference>
<dbReference type="EMBL" id="DWWA01000018">
    <property type="protein sequence ID" value="HJC71789.1"/>
    <property type="molecule type" value="Genomic_DNA"/>
</dbReference>
<dbReference type="PANTHER" id="PTHR39426:SF1">
    <property type="entry name" value="HOMOLOGY TO DEATH-ON-CURING PROTEIN OF PHAGE P1"/>
    <property type="match status" value="1"/>
</dbReference>
<dbReference type="NCBIfam" id="TIGR01550">
    <property type="entry name" value="DOC_P1"/>
    <property type="match status" value="1"/>
</dbReference>
<evidence type="ECO:0000313" key="2">
    <source>
        <dbReference type="EMBL" id="HJC71789.1"/>
    </source>
</evidence>
<dbReference type="InterPro" id="IPR036597">
    <property type="entry name" value="Fido-like_dom_sf"/>
</dbReference>
<dbReference type="GO" id="GO:0016301">
    <property type="term" value="F:kinase activity"/>
    <property type="evidence" value="ECO:0007669"/>
    <property type="project" value="InterPro"/>
</dbReference>
<comment type="caution">
    <text evidence="2">The sequence shown here is derived from an EMBL/GenBank/DDBJ whole genome shotgun (WGS) entry which is preliminary data.</text>
</comment>
<dbReference type="Gene3D" id="1.20.120.1870">
    <property type="entry name" value="Fic/DOC protein, Fido domain"/>
    <property type="match status" value="1"/>
</dbReference>